<sequence>MAVGIADSADAEGESLLESYCLPLDTGCGSAAARVFARRCLNRWGLGDVTPFGQDAVLVVSELVTNAILHADVPEELRLSWRAPTLVVEVQDVGEEMPEVRRALDTEPGSRGLEIVSQLAYRWQVRPAPAGRKTVRAELRRLG</sequence>
<protein>
    <recommendedName>
        <fullName evidence="2">Histidine kinase/HSP90-like ATPase domain-containing protein</fullName>
    </recommendedName>
</protein>
<dbReference type="PANTHER" id="PTHR35526:SF3">
    <property type="entry name" value="ANTI-SIGMA-F FACTOR RSBW"/>
    <property type="match status" value="1"/>
</dbReference>
<keyword evidence="1" id="KW-0418">Kinase</keyword>
<evidence type="ECO:0000313" key="3">
    <source>
        <dbReference type="EMBL" id="KRV47150.1"/>
    </source>
</evidence>
<dbReference type="InterPro" id="IPR036890">
    <property type="entry name" value="HATPase_C_sf"/>
</dbReference>
<dbReference type="PANTHER" id="PTHR35526">
    <property type="entry name" value="ANTI-SIGMA-F FACTOR RSBW-RELATED"/>
    <property type="match status" value="1"/>
</dbReference>
<proteinExistence type="predicted"/>
<dbReference type="SUPFAM" id="SSF55874">
    <property type="entry name" value="ATPase domain of HSP90 chaperone/DNA topoisomerase II/histidine kinase"/>
    <property type="match status" value="1"/>
</dbReference>
<dbReference type="Pfam" id="PF13581">
    <property type="entry name" value="HATPase_c_2"/>
    <property type="match status" value="1"/>
</dbReference>
<accession>A0A0T6LM40</accession>
<dbReference type="CDD" id="cd16936">
    <property type="entry name" value="HATPase_RsbW-like"/>
    <property type="match status" value="1"/>
</dbReference>
<keyword evidence="1" id="KW-0723">Serine/threonine-protein kinase</keyword>
<dbReference type="Proteomes" id="UP000050867">
    <property type="component" value="Unassembled WGS sequence"/>
</dbReference>
<dbReference type="RefSeq" id="WP_018384330.1">
    <property type="nucleotide sequence ID" value="NZ_LLZU01000038.1"/>
</dbReference>
<keyword evidence="1" id="KW-0808">Transferase</keyword>
<dbReference type="EMBL" id="LLZU01000038">
    <property type="protein sequence ID" value="KRV47150.1"/>
    <property type="molecule type" value="Genomic_DNA"/>
</dbReference>
<reference evidence="3 4" key="1">
    <citation type="submission" date="2015-10" db="EMBL/GenBank/DDBJ databases">
        <title>Draft genome sequence of pyrrolomycin-producing Streptomyces vitaminophilus.</title>
        <authorList>
            <person name="Graham D.E."/>
            <person name="Mahan K.M."/>
            <person name="Klingeman D.M."/>
            <person name="Hettich R.L."/>
            <person name="Parry R.J."/>
        </authorList>
    </citation>
    <scope>NUCLEOTIDE SEQUENCE [LARGE SCALE GENOMIC DNA]</scope>
    <source>
        <strain evidence="3 4">ATCC 31673</strain>
    </source>
</reference>
<gene>
    <name evidence="3" type="ORF">AQ490_10455</name>
</gene>
<evidence type="ECO:0000313" key="4">
    <source>
        <dbReference type="Proteomes" id="UP000050867"/>
    </source>
</evidence>
<dbReference type="eggNOG" id="COG3920">
    <property type="taxonomic scope" value="Bacteria"/>
</dbReference>
<dbReference type="InterPro" id="IPR003594">
    <property type="entry name" value="HATPase_dom"/>
</dbReference>
<dbReference type="GO" id="GO:0004674">
    <property type="term" value="F:protein serine/threonine kinase activity"/>
    <property type="evidence" value="ECO:0007669"/>
    <property type="project" value="UniProtKB-KW"/>
</dbReference>
<comment type="caution">
    <text evidence="3">The sequence shown here is derived from an EMBL/GenBank/DDBJ whole genome shotgun (WGS) entry which is preliminary data.</text>
</comment>
<evidence type="ECO:0000259" key="2">
    <source>
        <dbReference type="Pfam" id="PF13581"/>
    </source>
</evidence>
<name>A0A0T6LM40_WENVI</name>
<organism evidence="3 4">
    <name type="scientific">Wenjunlia vitaminophila</name>
    <name type="common">Streptomyces vitaminophilus</name>
    <dbReference type="NCBI Taxonomy" id="76728"/>
    <lineage>
        <taxon>Bacteria</taxon>
        <taxon>Bacillati</taxon>
        <taxon>Actinomycetota</taxon>
        <taxon>Actinomycetes</taxon>
        <taxon>Kitasatosporales</taxon>
        <taxon>Streptomycetaceae</taxon>
        <taxon>Wenjunlia</taxon>
    </lineage>
</organism>
<keyword evidence="4" id="KW-1185">Reference proteome</keyword>
<dbReference type="Gene3D" id="3.30.565.10">
    <property type="entry name" value="Histidine kinase-like ATPase, C-terminal domain"/>
    <property type="match status" value="1"/>
</dbReference>
<dbReference type="STRING" id="76728.AQ490_10455"/>
<dbReference type="InterPro" id="IPR050267">
    <property type="entry name" value="Anti-sigma-factor_SerPK"/>
</dbReference>
<dbReference type="AlphaFoldDB" id="A0A0T6LM40"/>
<feature type="domain" description="Histidine kinase/HSP90-like ATPase" evidence="2">
    <location>
        <begin position="31"/>
        <end position="132"/>
    </location>
</feature>
<evidence type="ECO:0000256" key="1">
    <source>
        <dbReference type="ARBA" id="ARBA00022527"/>
    </source>
</evidence>